<accession>A0ABX2ET44</accession>
<keyword evidence="5" id="KW-1185">Reference proteome</keyword>
<gene>
    <name evidence="4" type="ORF">HLB44_33105</name>
</gene>
<dbReference type="RefSeq" id="WP_173133868.1">
    <property type="nucleotide sequence ID" value="NZ_JABRWJ010000014.1"/>
</dbReference>
<dbReference type="Gene3D" id="3.40.718.10">
    <property type="entry name" value="Isopropylmalate Dehydrogenase"/>
    <property type="match status" value="1"/>
</dbReference>
<dbReference type="EMBL" id="JABRWJ010000014">
    <property type="protein sequence ID" value="NRF71836.1"/>
    <property type="molecule type" value="Genomic_DNA"/>
</dbReference>
<evidence type="ECO:0000313" key="4">
    <source>
        <dbReference type="EMBL" id="NRF71836.1"/>
    </source>
</evidence>
<comment type="caution">
    <text evidence="4">The sequence shown here is derived from an EMBL/GenBank/DDBJ whole genome shotgun (WGS) entry which is preliminary data.</text>
</comment>
<reference evidence="4 5" key="1">
    <citation type="submission" date="2020-05" db="EMBL/GenBank/DDBJ databases">
        <title>Aquincola sp. isolate from soil.</title>
        <authorList>
            <person name="Han J."/>
            <person name="Kim D.-U."/>
        </authorList>
    </citation>
    <scope>NUCLEOTIDE SEQUENCE [LARGE SCALE GENOMIC DNA]</scope>
    <source>
        <strain evidence="4 5">S2</strain>
    </source>
</reference>
<sequence length="346" mass="36755">MSTATPRIPATLIAGDGIGPEIMEATLQALDALGAPFDWDAQTAGLGGIQAAGDPLPDATLASIRKTRLALKGPLETPSGGGYRSSNVRLREAFQLYANVRPTRTLIPGGRYENIDLLVVRENLEGLYIGHEAYIPIDDDPHAVAMATGVNTRKGSLRLLEYAFEHAIATGRKKVTLVHKANIMKALTGLFLETGQQLWERKYKGRIELDSVIIDACAMKLVLNPWQFDVLVTTNLFGDILSDLTAGLVGGLGMAPGANIGTDAAIFEAVHGSAPDIAGKGIANPTALMLAAAMMLDHCKLSEMATRLRQALDATFNADGVRTGDLKGKANTAEFTKALIARIKNG</sequence>
<keyword evidence="2" id="KW-0560">Oxidoreductase</keyword>
<evidence type="ECO:0000256" key="2">
    <source>
        <dbReference type="ARBA" id="ARBA00023002"/>
    </source>
</evidence>
<feature type="domain" description="Isopropylmalate dehydrogenase-like" evidence="3">
    <location>
        <begin position="7"/>
        <end position="339"/>
    </location>
</feature>
<dbReference type="Proteomes" id="UP000737171">
    <property type="component" value="Unassembled WGS sequence"/>
</dbReference>
<dbReference type="InterPro" id="IPR024084">
    <property type="entry name" value="IsoPropMal-DH-like_dom"/>
</dbReference>
<dbReference type="SMART" id="SM01329">
    <property type="entry name" value="Iso_dh"/>
    <property type="match status" value="1"/>
</dbReference>
<proteinExistence type="inferred from homology"/>
<comment type="similarity">
    <text evidence="1">Belongs to the isocitrate and isopropylmalate dehydrogenases family.</text>
</comment>
<dbReference type="Pfam" id="PF00180">
    <property type="entry name" value="Iso_dh"/>
    <property type="match status" value="1"/>
</dbReference>
<dbReference type="PANTHER" id="PTHR11835:SF34">
    <property type="entry name" value="ISOCITRATE DEHYDROGENASE [NAD] SUBUNIT ALPHA, MITOCHONDRIAL"/>
    <property type="match status" value="1"/>
</dbReference>
<protein>
    <submittedName>
        <fullName evidence="4">NAD-dependent isocitrate dehydrogenase</fullName>
    </submittedName>
</protein>
<evidence type="ECO:0000313" key="5">
    <source>
        <dbReference type="Proteomes" id="UP000737171"/>
    </source>
</evidence>
<organism evidence="4 5">
    <name type="scientific">Pseudaquabacterium terrae</name>
    <dbReference type="NCBI Taxonomy" id="2732868"/>
    <lineage>
        <taxon>Bacteria</taxon>
        <taxon>Pseudomonadati</taxon>
        <taxon>Pseudomonadota</taxon>
        <taxon>Betaproteobacteria</taxon>
        <taxon>Burkholderiales</taxon>
        <taxon>Sphaerotilaceae</taxon>
        <taxon>Pseudaquabacterium</taxon>
    </lineage>
</organism>
<dbReference type="SUPFAM" id="SSF53659">
    <property type="entry name" value="Isocitrate/Isopropylmalate dehydrogenase-like"/>
    <property type="match status" value="1"/>
</dbReference>
<evidence type="ECO:0000259" key="3">
    <source>
        <dbReference type="SMART" id="SM01329"/>
    </source>
</evidence>
<dbReference type="PROSITE" id="PS00470">
    <property type="entry name" value="IDH_IMDH"/>
    <property type="match status" value="1"/>
</dbReference>
<dbReference type="PANTHER" id="PTHR11835">
    <property type="entry name" value="DECARBOXYLATING DEHYDROGENASES-ISOCITRATE, ISOPROPYLMALATE, TARTRATE"/>
    <property type="match status" value="1"/>
</dbReference>
<dbReference type="InterPro" id="IPR019818">
    <property type="entry name" value="IsoCit/isopropylmalate_DH_CS"/>
</dbReference>
<evidence type="ECO:0000256" key="1">
    <source>
        <dbReference type="ARBA" id="ARBA00007769"/>
    </source>
</evidence>
<name>A0ABX2ET44_9BURK</name>